<evidence type="ECO:0000256" key="1">
    <source>
        <dbReference type="ARBA" id="ARBA00010879"/>
    </source>
</evidence>
<accession>A0A5F8H2C2</accession>
<comment type="similarity">
    <text evidence="1">Belongs to the beta type-B retroviral polymerase family. HERV class-II K(HML-2) pol subfamily.</text>
</comment>
<dbReference type="Proteomes" id="UP000002280">
    <property type="component" value="Unplaced"/>
</dbReference>
<dbReference type="Gene3D" id="3.10.10.10">
    <property type="entry name" value="HIV Type 1 Reverse Transcriptase, subunit A, domain 1"/>
    <property type="match status" value="1"/>
</dbReference>
<dbReference type="InterPro" id="IPR000477">
    <property type="entry name" value="RT_dom"/>
</dbReference>
<dbReference type="Bgee" id="ENSMODG00000048321">
    <property type="expression patterns" value="Expressed in testis and 4 other cell types or tissues"/>
</dbReference>
<keyword evidence="4" id="KW-1185">Reference proteome</keyword>
<protein>
    <recommendedName>
        <fullName evidence="2">Reverse transcriptase domain-containing protein</fullName>
    </recommendedName>
</protein>
<reference evidence="3" key="3">
    <citation type="submission" date="2025-09" db="UniProtKB">
        <authorList>
            <consortium name="Ensembl"/>
        </authorList>
    </citation>
    <scope>IDENTIFICATION</scope>
</reference>
<proteinExistence type="inferred from homology"/>
<reference evidence="3" key="2">
    <citation type="submission" date="2025-08" db="UniProtKB">
        <authorList>
            <consortium name="Ensembl"/>
        </authorList>
    </citation>
    <scope>IDENTIFICATION</scope>
</reference>
<name>A0A5F8H2C2_MONDO</name>
<dbReference type="PANTHER" id="PTHR33064">
    <property type="entry name" value="POL PROTEIN"/>
    <property type="match status" value="1"/>
</dbReference>
<dbReference type="Pfam" id="PF00078">
    <property type="entry name" value="RVT_1"/>
    <property type="match status" value="1"/>
</dbReference>
<dbReference type="GeneTree" id="ENSGT00940000163417"/>
<evidence type="ECO:0000313" key="3">
    <source>
        <dbReference type="Ensembl" id="ENSMODP00000053541.1"/>
    </source>
</evidence>
<sequence length="385" mass="41642">KPPSPSREGGLNFADTPQTLLLSCPLSEEYLLTTQASCPELSSLLQEFQARVPGVWAESNPPGLAAHQPPVVVQLLSSTTPVRVRQYSISQQAREGISIPIQRLLEAGILVPCQSPWNTPLLPVQKPGTLHYCPVQDLREVNKRIETVHPTVPKPYTLLSQLPPEHTVYTVLDLKDAFFSIPLALIGQPIFAFEDPAEGKGGQITWSQIPQGFKNSPSLFGEALGRDLSASRESHSDVTLLQYVDDLLLATPSAETCKTAPLYLLQLLGTLGYRVSAKKAQLCTTSVTYLGDELGRGCEETLLCRDPDDPQYPRAQNQAAGAGILGDSGVLQAVDSRIAEIAKPLYAATAGKLGNLDWTEDCQRAFNLTESSLGECPGLRAPKPV</sequence>
<feature type="domain" description="Reverse transcriptase" evidence="2">
    <location>
        <begin position="105"/>
        <end position="294"/>
    </location>
</feature>
<dbReference type="PANTHER" id="PTHR33064:SF29">
    <property type="entry name" value="PEPTIDASE A2 DOMAIN-CONTAINING PROTEIN-RELATED"/>
    <property type="match status" value="1"/>
</dbReference>
<dbReference type="InterPro" id="IPR043502">
    <property type="entry name" value="DNA/RNA_pol_sf"/>
</dbReference>
<dbReference type="InterPro" id="IPR051320">
    <property type="entry name" value="Viral_Replic_Matur_Polypro"/>
</dbReference>
<evidence type="ECO:0000313" key="4">
    <source>
        <dbReference type="Proteomes" id="UP000002280"/>
    </source>
</evidence>
<evidence type="ECO:0000259" key="2">
    <source>
        <dbReference type="PROSITE" id="PS50878"/>
    </source>
</evidence>
<dbReference type="PROSITE" id="PS50878">
    <property type="entry name" value="RT_POL"/>
    <property type="match status" value="1"/>
</dbReference>
<dbReference type="InParanoid" id="A0A5F8H2C2"/>
<dbReference type="Ensembl" id="ENSMODT00000079125.1">
    <property type="protein sequence ID" value="ENSMODP00000053541.1"/>
    <property type="gene ID" value="ENSMODG00000048321.1"/>
</dbReference>
<dbReference type="OMA" id="PIFAFED"/>
<dbReference type="AlphaFoldDB" id="A0A5F8H2C2"/>
<dbReference type="SUPFAM" id="SSF56672">
    <property type="entry name" value="DNA/RNA polymerases"/>
    <property type="match status" value="1"/>
</dbReference>
<dbReference type="Gene3D" id="3.30.70.270">
    <property type="match status" value="1"/>
</dbReference>
<dbReference type="InterPro" id="IPR043128">
    <property type="entry name" value="Rev_trsase/Diguanyl_cyclase"/>
</dbReference>
<reference evidence="3" key="1">
    <citation type="journal article" date="2007" name="Nature">
        <title>Genome of the marsupial Monodelphis domestica reveals innovation in non-coding sequences.</title>
        <authorList>
            <person name="Mikkelsen T.S."/>
            <person name="Wakefield M.J."/>
            <person name="Aken B."/>
            <person name="Amemiya C.T."/>
            <person name="Chang J.L."/>
            <person name="Duke S."/>
            <person name="Garber M."/>
            <person name="Gentles A.J."/>
            <person name="Goodstadt L."/>
            <person name="Heger A."/>
            <person name="Jurka J."/>
            <person name="Kamal M."/>
            <person name="Mauceli E."/>
            <person name="Searle S.M."/>
            <person name="Sharpe T."/>
            <person name="Baker M.L."/>
            <person name="Batzer M.A."/>
            <person name="Benos P.V."/>
            <person name="Belov K."/>
            <person name="Clamp M."/>
            <person name="Cook A."/>
            <person name="Cuff J."/>
            <person name="Das R."/>
            <person name="Davidow L."/>
            <person name="Deakin J.E."/>
            <person name="Fazzari M.J."/>
            <person name="Glass J.L."/>
            <person name="Grabherr M."/>
            <person name="Greally J.M."/>
            <person name="Gu W."/>
            <person name="Hore T.A."/>
            <person name="Huttley G.A."/>
            <person name="Kleber M."/>
            <person name="Jirtle R.L."/>
            <person name="Koina E."/>
            <person name="Lee J.T."/>
            <person name="Mahony S."/>
            <person name="Marra M.A."/>
            <person name="Miller R.D."/>
            <person name="Nicholls R.D."/>
            <person name="Oda M."/>
            <person name="Papenfuss A.T."/>
            <person name="Parra Z.E."/>
            <person name="Pollock D.D."/>
            <person name="Ray D.A."/>
            <person name="Schein J.E."/>
            <person name="Speed T.P."/>
            <person name="Thompson K."/>
            <person name="VandeBerg J.L."/>
            <person name="Wade C.M."/>
            <person name="Walker J.A."/>
            <person name="Waters P.D."/>
            <person name="Webber C."/>
            <person name="Weidman J.R."/>
            <person name="Xie X."/>
            <person name="Zody M.C."/>
            <person name="Baldwin J."/>
            <person name="Abdouelleil A."/>
            <person name="Abdulkadir J."/>
            <person name="Abebe A."/>
            <person name="Abera B."/>
            <person name="Abreu J."/>
            <person name="Acer S.C."/>
            <person name="Aftuck L."/>
            <person name="Alexander A."/>
            <person name="An P."/>
            <person name="Anderson E."/>
            <person name="Anderson S."/>
            <person name="Arachi H."/>
            <person name="Azer M."/>
            <person name="Bachantsang P."/>
            <person name="Barry A."/>
            <person name="Bayul T."/>
            <person name="Berlin A."/>
            <person name="Bessette D."/>
            <person name="Bloom T."/>
            <person name="Bloom T."/>
            <person name="Boguslavskiy L."/>
            <person name="Bonnet C."/>
            <person name="Boukhgalter B."/>
            <person name="Bourzgui I."/>
            <person name="Brown A."/>
            <person name="Cahill P."/>
            <person name="Channer S."/>
            <person name="Cheshatsang Y."/>
            <person name="Chuda L."/>
            <person name="Citroen M."/>
            <person name="Collymore A."/>
            <person name="Cooke P."/>
            <person name="Costello M."/>
            <person name="D'Aco K."/>
            <person name="Daza R."/>
            <person name="De Haan G."/>
            <person name="DeGray S."/>
            <person name="DeMaso C."/>
            <person name="Dhargay N."/>
            <person name="Dooley K."/>
            <person name="Dooley E."/>
            <person name="Doricent M."/>
            <person name="Dorje P."/>
            <person name="Dorjee K."/>
            <person name="Dupes A."/>
            <person name="Elong R."/>
            <person name="Falk J."/>
            <person name="Farina A."/>
            <person name="Faro S."/>
            <person name="Ferguson D."/>
            <person name="Fisher S."/>
            <person name="Foley C.D."/>
            <person name="Franke A."/>
            <person name="Friedrich D."/>
            <person name="Gadbois L."/>
            <person name="Gearin G."/>
            <person name="Gearin C.R."/>
            <person name="Giannoukos G."/>
            <person name="Goode T."/>
            <person name="Graham J."/>
            <person name="Grandbois E."/>
            <person name="Grewal S."/>
            <person name="Gyaltsen K."/>
            <person name="Hafez N."/>
            <person name="Hagos B."/>
            <person name="Hall J."/>
            <person name="Henson C."/>
            <person name="Hollinger A."/>
            <person name="Honan T."/>
            <person name="Huard M.D."/>
            <person name="Hughes L."/>
            <person name="Hurhula B."/>
            <person name="Husby M.E."/>
            <person name="Kamat A."/>
            <person name="Kanga B."/>
            <person name="Kashin S."/>
            <person name="Khazanovich D."/>
            <person name="Kisner P."/>
            <person name="Lance K."/>
            <person name="Lara M."/>
            <person name="Lee W."/>
            <person name="Lennon N."/>
            <person name="Letendre F."/>
            <person name="LeVine R."/>
            <person name="Lipovsky A."/>
            <person name="Liu X."/>
            <person name="Liu J."/>
            <person name="Liu S."/>
            <person name="Lokyitsang T."/>
            <person name="Lokyitsang Y."/>
            <person name="Lubonja R."/>
            <person name="Lui A."/>
            <person name="MacDonald P."/>
            <person name="Magnisalis V."/>
            <person name="Maru K."/>
            <person name="Matthews C."/>
            <person name="McCusker W."/>
            <person name="McDonough S."/>
            <person name="Mehta T."/>
            <person name="Meldrim J."/>
            <person name="Meneus L."/>
            <person name="Mihai O."/>
            <person name="Mihalev A."/>
            <person name="Mihova T."/>
            <person name="Mittelman R."/>
            <person name="Mlenga V."/>
            <person name="Montmayeur A."/>
            <person name="Mulrain L."/>
            <person name="Navidi A."/>
            <person name="Naylor J."/>
            <person name="Negash T."/>
            <person name="Nguyen T."/>
            <person name="Nguyen N."/>
            <person name="Nicol R."/>
            <person name="Norbu C."/>
            <person name="Norbu N."/>
            <person name="Novod N."/>
            <person name="O'Neill B."/>
            <person name="Osman S."/>
            <person name="Markiewicz E."/>
            <person name="Oyono O.L."/>
            <person name="Patti C."/>
            <person name="Phunkhang P."/>
            <person name="Pierre F."/>
            <person name="Priest M."/>
            <person name="Raghuraman S."/>
            <person name="Rege F."/>
            <person name="Reyes R."/>
            <person name="Rise C."/>
            <person name="Rogov P."/>
            <person name="Ross K."/>
            <person name="Ryan E."/>
            <person name="Settipalli S."/>
            <person name="Shea T."/>
            <person name="Sherpa N."/>
            <person name="Shi L."/>
            <person name="Shih D."/>
            <person name="Sparrow T."/>
            <person name="Spaulding J."/>
            <person name="Stalker J."/>
            <person name="Stange-Thomann N."/>
            <person name="Stavropoulos S."/>
            <person name="Stone C."/>
            <person name="Strader C."/>
            <person name="Tesfaye S."/>
            <person name="Thomson T."/>
            <person name="Thoulutsang Y."/>
            <person name="Thoulutsang D."/>
            <person name="Topham K."/>
            <person name="Topping I."/>
            <person name="Tsamla T."/>
            <person name="Vassiliev H."/>
            <person name="Vo A."/>
            <person name="Wangchuk T."/>
            <person name="Wangdi T."/>
            <person name="Weiand M."/>
            <person name="Wilkinson J."/>
            <person name="Wilson A."/>
            <person name="Yadav S."/>
            <person name="Young G."/>
            <person name="Yu Q."/>
            <person name="Zembek L."/>
            <person name="Zhong D."/>
            <person name="Zimmer A."/>
            <person name="Zwirko Z."/>
            <person name="Jaffe D.B."/>
            <person name="Alvarez P."/>
            <person name="Brockman W."/>
            <person name="Butler J."/>
            <person name="Chin C."/>
            <person name="Gnerre S."/>
            <person name="MacCallum I."/>
            <person name="Graves J.A."/>
            <person name="Ponting C.P."/>
            <person name="Breen M."/>
            <person name="Samollow P.B."/>
            <person name="Lander E.S."/>
            <person name="Lindblad-Toh K."/>
        </authorList>
    </citation>
    <scope>NUCLEOTIDE SEQUENCE [LARGE SCALE GENOMIC DNA]</scope>
</reference>
<organism evidence="3 4">
    <name type="scientific">Monodelphis domestica</name>
    <name type="common">Gray short-tailed opossum</name>
    <dbReference type="NCBI Taxonomy" id="13616"/>
    <lineage>
        <taxon>Eukaryota</taxon>
        <taxon>Metazoa</taxon>
        <taxon>Chordata</taxon>
        <taxon>Craniata</taxon>
        <taxon>Vertebrata</taxon>
        <taxon>Euteleostomi</taxon>
        <taxon>Mammalia</taxon>
        <taxon>Metatheria</taxon>
        <taxon>Didelphimorphia</taxon>
        <taxon>Didelphidae</taxon>
        <taxon>Monodelphis</taxon>
    </lineage>
</organism>